<dbReference type="EMBL" id="JXTB01001484">
    <property type="protein sequence ID" value="PON31160.1"/>
    <property type="molecule type" value="Genomic_DNA"/>
</dbReference>
<reference evidence="2" key="1">
    <citation type="submission" date="2016-06" db="EMBL/GenBank/DDBJ databases">
        <title>Parallel loss of symbiosis genes in relatives of nitrogen-fixing non-legume Parasponia.</title>
        <authorList>
            <person name="Van Velzen R."/>
            <person name="Holmer R."/>
            <person name="Bu F."/>
            <person name="Rutten L."/>
            <person name="Van Zeijl A."/>
            <person name="Liu W."/>
            <person name="Santuari L."/>
            <person name="Cao Q."/>
            <person name="Sharma T."/>
            <person name="Shen D."/>
            <person name="Roswanjaya Y."/>
            <person name="Wardhani T."/>
            <person name="Kalhor M.S."/>
            <person name="Jansen J."/>
            <person name="Van den Hoogen J."/>
            <person name="Gungor B."/>
            <person name="Hartog M."/>
            <person name="Hontelez J."/>
            <person name="Verver J."/>
            <person name="Yang W.-C."/>
            <person name="Schijlen E."/>
            <person name="Repin R."/>
            <person name="Schilthuizen M."/>
            <person name="Schranz E."/>
            <person name="Heidstra R."/>
            <person name="Miyata K."/>
            <person name="Fedorova E."/>
            <person name="Kohlen W."/>
            <person name="Bisseling T."/>
            <person name="Smit S."/>
            <person name="Geurts R."/>
        </authorList>
    </citation>
    <scope>NUCLEOTIDE SEQUENCE [LARGE SCALE GENOMIC DNA]</scope>
    <source>
        <strain evidence="2">cv. WU1-14</strain>
    </source>
</reference>
<gene>
    <name evidence="1" type="ORF">PanWU01x14_372070</name>
</gene>
<organism evidence="1 2">
    <name type="scientific">Parasponia andersonii</name>
    <name type="common">Sponia andersonii</name>
    <dbReference type="NCBI Taxonomy" id="3476"/>
    <lineage>
        <taxon>Eukaryota</taxon>
        <taxon>Viridiplantae</taxon>
        <taxon>Streptophyta</taxon>
        <taxon>Embryophyta</taxon>
        <taxon>Tracheophyta</taxon>
        <taxon>Spermatophyta</taxon>
        <taxon>Magnoliopsida</taxon>
        <taxon>eudicotyledons</taxon>
        <taxon>Gunneridae</taxon>
        <taxon>Pentapetalae</taxon>
        <taxon>rosids</taxon>
        <taxon>fabids</taxon>
        <taxon>Rosales</taxon>
        <taxon>Cannabaceae</taxon>
        <taxon>Parasponia</taxon>
    </lineage>
</organism>
<evidence type="ECO:0000313" key="2">
    <source>
        <dbReference type="Proteomes" id="UP000237105"/>
    </source>
</evidence>
<keyword evidence="2" id="KW-1185">Reference proteome</keyword>
<comment type="caution">
    <text evidence="1">The sequence shown here is derived from an EMBL/GenBank/DDBJ whole genome shotgun (WGS) entry which is preliminary data.</text>
</comment>
<protein>
    <submittedName>
        <fullName evidence="1">Uncharacterized protein</fullName>
    </submittedName>
</protein>
<dbReference type="Proteomes" id="UP000237105">
    <property type="component" value="Unassembled WGS sequence"/>
</dbReference>
<dbReference type="AlphaFoldDB" id="A0A2P5A3N2"/>
<accession>A0A2P5A3N2</accession>
<feature type="non-terminal residue" evidence="1">
    <location>
        <position position="1"/>
    </location>
</feature>
<name>A0A2P5A3N2_PARAD</name>
<proteinExistence type="predicted"/>
<sequence length="54" mass="6515">KNGGFWRRKRQIWPRVHGSFFTSTSRDLRRQPVAELHWRLRRKLVGASSLGRLR</sequence>
<evidence type="ECO:0000313" key="1">
    <source>
        <dbReference type="EMBL" id="PON31160.1"/>
    </source>
</evidence>